<comment type="caution">
    <text evidence="2">The sequence shown here is derived from an EMBL/GenBank/DDBJ whole genome shotgun (WGS) entry which is preliminary data.</text>
</comment>
<reference evidence="3" key="1">
    <citation type="submission" date="2023-09" db="EMBL/GenBank/DDBJ databases">
        <title>Paenibacillus sp. chi10 Genome sequencing and assembly.</title>
        <authorList>
            <person name="Kim I."/>
        </authorList>
    </citation>
    <scope>NUCLEOTIDE SEQUENCE [LARGE SCALE GENOMIC DNA]</scope>
    <source>
        <strain evidence="3">chi10</strain>
    </source>
</reference>
<dbReference type="Proteomes" id="UP001250538">
    <property type="component" value="Unassembled WGS sequence"/>
</dbReference>
<evidence type="ECO:0000256" key="1">
    <source>
        <dbReference type="SAM" id="MobiDB-lite"/>
    </source>
</evidence>
<protein>
    <submittedName>
        <fullName evidence="2">Uncharacterized protein</fullName>
    </submittedName>
</protein>
<evidence type="ECO:0000313" key="2">
    <source>
        <dbReference type="EMBL" id="MDT8979975.1"/>
    </source>
</evidence>
<feature type="region of interest" description="Disordered" evidence="1">
    <location>
        <begin position="148"/>
        <end position="213"/>
    </location>
</feature>
<organism evidence="2 3">
    <name type="scientific">Paenibacillus suaedae</name>
    <dbReference type="NCBI Taxonomy" id="3077233"/>
    <lineage>
        <taxon>Bacteria</taxon>
        <taxon>Bacillati</taxon>
        <taxon>Bacillota</taxon>
        <taxon>Bacilli</taxon>
        <taxon>Bacillales</taxon>
        <taxon>Paenibacillaceae</taxon>
        <taxon>Paenibacillus</taxon>
    </lineage>
</organism>
<feature type="compositionally biased region" description="Basic and acidic residues" evidence="1">
    <location>
        <begin position="168"/>
        <end position="204"/>
    </location>
</feature>
<keyword evidence="3" id="KW-1185">Reference proteome</keyword>
<sequence length="213" mass="23887">MLALSQGKVRMTFPITPAEITVSAGNTVDAFSVITGEERTGRPVSKVKRVSFSAILPRKWENIWEKDKKQTVTYKTPEITWKLLEQWKGKPVVFNFENLISQTMLLESMEGTYKDGQGNLHVSLSFVEYRPVKIVSYSNSKQLLKPGTIITKASKSRPNTTGKTSQKNKKDSKGKGKAKGKTEKKDANAKGDFDYIAQKERIDNKNQQVKGGK</sequence>
<proteinExistence type="predicted"/>
<dbReference type="EMBL" id="JAVYAA010000010">
    <property type="protein sequence ID" value="MDT8979975.1"/>
    <property type="molecule type" value="Genomic_DNA"/>
</dbReference>
<dbReference type="RefSeq" id="WP_315747336.1">
    <property type="nucleotide sequence ID" value="NZ_JAVYAA010000010.1"/>
</dbReference>
<dbReference type="AlphaFoldDB" id="A0AAJ2JZW1"/>
<feature type="compositionally biased region" description="Polar residues" evidence="1">
    <location>
        <begin position="151"/>
        <end position="161"/>
    </location>
</feature>
<gene>
    <name evidence="2" type="ORF">RQP50_27475</name>
</gene>
<evidence type="ECO:0000313" key="3">
    <source>
        <dbReference type="Proteomes" id="UP001250538"/>
    </source>
</evidence>
<accession>A0AAJ2JZW1</accession>
<name>A0AAJ2JZW1_9BACL</name>